<dbReference type="AlphaFoldDB" id="A0A8A3PFI6"/>
<proteinExistence type="inferred from homology"/>
<dbReference type="GO" id="GO:1990414">
    <property type="term" value="P:replication-born double-strand break repair via sister chromatid exchange"/>
    <property type="evidence" value="ECO:0007669"/>
    <property type="project" value="TreeGrafter"/>
</dbReference>
<dbReference type="Pfam" id="PF04824">
    <property type="entry name" value="Rad21_Rec8"/>
    <property type="match status" value="1"/>
</dbReference>
<feature type="region of interest" description="Disordered" evidence="4">
    <location>
        <begin position="635"/>
        <end position="665"/>
    </location>
</feature>
<dbReference type="InterPro" id="IPR023093">
    <property type="entry name" value="ScpA-like_C"/>
</dbReference>
<dbReference type="PANTHER" id="PTHR12585">
    <property type="entry name" value="SCC1 / RAD21 FAMILY MEMBER"/>
    <property type="match status" value="1"/>
</dbReference>
<evidence type="ECO:0000256" key="2">
    <source>
        <dbReference type="ARBA" id="ARBA00009870"/>
    </source>
</evidence>
<dbReference type="Pfam" id="PF04825">
    <property type="entry name" value="Rad21_Rec8_N"/>
    <property type="match status" value="1"/>
</dbReference>
<organism evidence="7 8">
    <name type="scientific">Monilinia vaccinii-corymbosi</name>
    <dbReference type="NCBI Taxonomy" id="61207"/>
    <lineage>
        <taxon>Eukaryota</taxon>
        <taxon>Fungi</taxon>
        <taxon>Dikarya</taxon>
        <taxon>Ascomycota</taxon>
        <taxon>Pezizomycotina</taxon>
        <taxon>Leotiomycetes</taxon>
        <taxon>Helotiales</taxon>
        <taxon>Sclerotiniaceae</taxon>
        <taxon>Monilinia</taxon>
    </lineage>
</organism>
<name>A0A8A3PFI6_9HELO</name>
<evidence type="ECO:0000256" key="1">
    <source>
        <dbReference type="ARBA" id="ARBA00004123"/>
    </source>
</evidence>
<evidence type="ECO:0000259" key="5">
    <source>
        <dbReference type="Pfam" id="PF04824"/>
    </source>
</evidence>
<dbReference type="GO" id="GO:0007064">
    <property type="term" value="P:mitotic sister chromatid cohesion"/>
    <property type="evidence" value="ECO:0007669"/>
    <property type="project" value="TreeGrafter"/>
</dbReference>
<keyword evidence="8" id="KW-1185">Reference proteome</keyword>
<feature type="domain" description="Rad21/Rec8-like protein C-terminal eukaryotic" evidence="5">
    <location>
        <begin position="572"/>
        <end position="610"/>
    </location>
</feature>
<feature type="region of interest" description="Disordered" evidence="4">
    <location>
        <begin position="433"/>
        <end position="460"/>
    </location>
</feature>
<gene>
    <name evidence="7" type="ORF">DSL72_005368</name>
</gene>
<dbReference type="GO" id="GO:0030892">
    <property type="term" value="C:mitotic cohesin complex"/>
    <property type="evidence" value="ECO:0007669"/>
    <property type="project" value="TreeGrafter"/>
</dbReference>
<dbReference type="EMBL" id="CP063408">
    <property type="protein sequence ID" value="QSZ33796.1"/>
    <property type="molecule type" value="Genomic_DNA"/>
</dbReference>
<dbReference type="InterPro" id="IPR036390">
    <property type="entry name" value="WH_DNA-bd_sf"/>
</dbReference>
<dbReference type="GO" id="GO:0005634">
    <property type="term" value="C:nucleus"/>
    <property type="evidence" value="ECO:0007669"/>
    <property type="project" value="UniProtKB-SubCell"/>
</dbReference>
<reference evidence="7" key="1">
    <citation type="submission" date="2020-10" db="EMBL/GenBank/DDBJ databases">
        <title>Genome Sequence of Monilinia vaccinii-corymbosi Sheds Light on Mummy Berry Disease Infection of Blueberry and Mating Type.</title>
        <authorList>
            <person name="Yow A.G."/>
            <person name="Zhang Y."/>
            <person name="Bansal K."/>
            <person name="Eacker S.M."/>
            <person name="Sullivan S."/>
            <person name="Liachko I."/>
            <person name="Cubeta M.A."/>
            <person name="Rollins J.A."/>
            <person name="Ashrafi H."/>
        </authorList>
    </citation>
    <scope>NUCLEOTIDE SEQUENCE</scope>
    <source>
        <strain evidence="7">RL-1</strain>
    </source>
</reference>
<dbReference type="PANTHER" id="PTHR12585:SF69">
    <property type="entry name" value="FI11703P"/>
    <property type="match status" value="1"/>
</dbReference>
<dbReference type="FunFam" id="1.10.10.580:FF:000004">
    <property type="entry name" value="Double-strand-break repair protein rad21"/>
    <property type="match status" value="1"/>
</dbReference>
<dbReference type="CDD" id="cd21788">
    <property type="entry name" value="Rad21_Rec8_M_SpRad21p-like"/>
    <property type="match status" value="1"/>
</dbReference>
<evidence type="ECO:0000259" key="6">
    <source>
        <dbReference type="Pfam" id="PF04825"/>
    </source>
</evidence>
<keyword evidence="3" id="KW-0539">Nucleus</keyword>
<evidence type="ECO:0000256" key="3">
    <source>
        <dbReference type="ARBA" id="ARBA00023242"/>
    </source>
</evidence>
<dbReference type="InterPro" id="IPR006910">
    <property type="entry name" value="Rad21_Rec8_N"/>
</dbReference>
<sequence>MFYSETLLSKTGPLARVWLSANLERKLSKNHILQASVKDSVEAIVTPNQAPMALRLSGQLLLGVVRIYSRKARYLLDDCNEALIKIKMAFRLSGNNDIPAGLHMPSRDALMLPDMLTEGDNLEMPPMPDASFLLSHLDEDSTLGRKRRGASRDINLQDEFNKSQFLTNSIEDNNAEEDELALEPLDDDLDLGLDFGLDDINPKTTGGDRSGADISLEFGRDAPAARPAEDDLLSELDVQLRPKDVFDAGDGETSINLGFGNDDDGFRIGDDDGDIDMLNIGGDPDISALPRAPELERARISESPLSDVDETIIAEVEAFQQYREESGMFAPEDETEQSIFRQPAQRARKYKPLMPDGNTIISKHAMHELQKDHDIILRPQSFLPRDPQLLALMEMQKNGGFVLNIMGEGRSMGWAPELRGMLSLDAVRRTGDLKRKRDSAIADMDGEQEQGANKSPRLDLGEEEDLGAGLAGDAGLGRDETTIAADGTIIEMGADDEFNINIGDDDHDATAALQDDRGSTPRNQFDETIAPLVHPADSGPVSLGTTHAVHLLRERFGDEAANSPDKRKKASVLFQDLLPEGTTSKADATKMFFEVLVLATKDAVKVEQQEHSLGGPIRVRGKRGLWGAWAEREAGGEIDEENVPQAGPSTSVPLLEASRMVSVSA</sequence>
<feature type="domain" description="Rad21/Rec8-like protein N-terminal" evidence="6">
    <location>
        <begin position="1"/>
        <end position="99"/>
    </location>
</feature>
<dbReference type="OrthoDB" id="10071381at2759"/>
<dbReference type="InterPro" id="IPR039781">
    <property type="entry name" value="Rad21/Rec8-like"/>
</dbReference>
<evidence type="ECO:0000313" key="7">
    <source>
        <dbReference type="EMBL" id="QSZ33796.1"/>
    </source>
</evidence>
<comment type="subcellular location">
    <subcellularLocation>
        <location evidence="1">Nucleus</location>
    </subcellularLocation>
</comment>
<comment type="similarity">
    <text evidence="2">Belongs to the rad21 family.</text>
</comment>
<evidence type="ECO:0000313" key="8">
    <source>
        <dbReference type="Proteomes" id="UP000672032"/>
    </source>
</evidence>
<dbReference type="GO" id="GO:0003682">
    <property type="term" value="F:chromatin binding"/>
    <property type="evidence" value="ECO:0007669"/>
    <property type="project" value="TreeGrafter"/>
</dbReference>
<dbReference type="Gene3D" id="1.10.10.580">
    <property type="entry name" value="Structural maintenance of chromosome 1. Chain E"/>
    <property type="match status" value="1"/>
</dbReference>
<dbReference type="InterPro" id="IPR006909">
    <property type="entry name" value="Rad21/Rec8_C_eu"/>
</dbReference>
<evidence type="ECO:0000256" key="4">
    <source>
        <dbReference type="SAM" id="MobiDB-lite"/>
    </source>
</evidence>
<dbReference type="SUPFAM" id="SSF46785">
    <property type="entry name" value="Winged helix' DNA-binding domain"/>
    <property type="match status" value="1"/>
</dbReference>
<dbReference type="Proteomes" id="UP000672032">
    <property type="component" value="Chromosome 4"/>
</dbReference>
<evidence type="ECO:0008006" key="9">
    <source>
        <dbReference type="Google" id="ProtNLM"/>
    </source>
</evidence>
<protein>
    <recommendedName>
        <fullName evidence="9">Rad21/Rec8-like protein N-terminal domain-containing protein</fullName>
    </recommendedName>
</protein>
<accession>A0A8A3PFI6</accession>